<keyword evidence="1" id="KW-0472">Membrane</keyword>
<evidence type="ECO:0008006" key="4">
    <source>
        <dbReference type="Google" id="ProtNLM"/>
    </source>
</evidence>
<dbReference type="EMBL" id="JADQDK010000001">
    <property type="protein sequence ID" value="MBW0137988.1"/>
    <property type="molecule type" value="Genomic_DNA"/>
</dbReference>
<keyword evidence="1" id="KW-0812">Transmembrane</keyword>
<proteinExistence type="predicted"/>
<evidence type="ECO:0000313" key="3">
    <source>
        <dbReference type="Proteomes" id="UP000694287"/>
    </source>
</evidence>
<name>A0ABS6V0F6_9PSEU</name>
<keyword evidence="1" id="KW-1133">Transmembrane helix</keyword>
<keyword evidence="3" id="KW-1185">Reference proteome</keyword>
<dbReference type="RefSeq" id="WP_218605811.1">
    <property type="nucleotide sequence ID" value="NZ_JADQDJ010000433.1"/>
</dbReference>
<gene>
    <name evidence="2" type="ORF">I4I81_27520</name>
</gene>
<evidence type="ECO:0000256" key="1">
    <source>
        <dbReference type="SAM" id="Phobius"/>
    </source>
</evidence>
<evidence type="ECO:0000313" key="2">
    <source>
        <dbReference type="EMBL" id="MBW0137988.1"/>
    </source>
</evidence>
<reference evidence="2 3" key="1">
    <citation type="submission" date="2020-11" db="EMBL/GenBank/DDBJ databases">
        <title>Pseudonocardia abyssalis sp. nov. and Pseudonocardia oceani sp. nov., description and phylogenomic analysis of two novel actinomycetes isolated from the deep Southern Ocean.</title>
        <authorList>
            <person name="Parra J."/>
        </authorList>
    </citation>
    <scope>NUCLEOTIDE SEQUENCE [LARGE SCALE GENOMIC DNA]</scope>
    <source>
        <strain evidence="2 3">KRD-168</strain>
    </source>
</reference>
<feature type="transmembrane region" description="Helical" evidence="1">
    <location>
        <begin position="93"/>
        <end position="112"/>
    </location>
</feature>
<protein>
    <recommendedName>
        <fullName evidence="4">Anti-sigma factor</fullName>
    </recommendedName>
</protein>
<sequence length="208" mass="20742">MSARCRDRRPELVDVARGTAAPSPGLLAHLDGCPDCATELRELTAVAAAMARADPAALRTPGAHTSGPQPSGALGARVVAAVRARRRRRTVTAALAAAAVVLALAGGAAVLVTRAAPAVPATTVALSVVETPVPWGTRLQIEATGLPAGGPFRVWVEDATGTRTPVGSFGPTDDGRASVPAATELAPGGIRRVGLSTAGGEDLAAVDA</sequence>
<comment type="caution">
    <text evidence="2">The sequence shown here is derived from an EMBL/GenBank/DDBJ whole genome shotgun (WGS) entry which is preliminary data.</text>
</comment>
<accession>A0ABS6V0F6</accession>
<dbReference type="Proteomes" id="UP000694287">
    <property type="component" value="Unassembled WGS sequence"/>
</dbReference>
<organism evidence="2 3">
    <name type="scientific">Pseudonocardia abyssalis</name>
    <dbReference type="NCBI Taxonomy" id="2792008"/>
    <lineage>
        <taxon>Bacteria</taxon>
        <taxon>Bacillati</taxon>
        <taxon>Actinomycetota</taxon>
        <taxon>Actinomycetes</taxon>
        <taxon>Pseudonocardiales</taxon>
        <taxon>Pseudonocardiaceae</taxon>
        <taxon>Pseudonocardia</taxon>
    </lineage>
</organism>